<reference evidence="1" key="1">
    <citation type="journal article" date="2019" name="bioRxiv">
        <title>The Genome of the Zebra Mussel, Dreissena polymorpha: A Resource for Invasive Species Research.</title>
        <authorList>
            <person name="McCartney M.A."/>
            <person name="Auch B."/>
            <person name="Kono T."/>
            <person name="Mallez S."/>
            <person name="Zhang Y."/>
            <person name="Obille A."/>
            <person name="Becker A."/>
            <person name="Abrahante J.E."/>
            <person name="Garbe J."/>
            <person name="Badalamenti J.P."/>
            <person name="Herman A."/>
            <person name="Mangelson H."/>
            <person name="Liachko I."/>
            <person name="Sullivan S."/>
            <person name="Sone E.D."/>
            <person name="Koren S."/>
            <person name="Silverstein K.A.T."/>
            <person name="Beckman K.B."/>
            <person name="Gohl D.M."/>
        </authorList>
    </citation>
    <scope>NUCLEOTIDE SEQUENCE</scope>
    <source>
        <strain evidence="1">Duluth1</strain>
        <tissue evidence="1">Whole animal</tissue>
    </source>
</reference>
<protein>
    <submittedName>
        <fullName evidence="1">Uncharacterized protein</fullName>
    </submittedName>
</protein>
<evidence type="ECO:0000313" key="2">
    <source>
        <dbReference type="Proteomes" id="UP000828390"/>
    </source>
</evidence>
<reference evidence="1" key="2">
    <citation type="submission" date="2020-11" db="EMBL/GenBank/DDBJ databases">
        <authorList>
            <person name="McCartney M.A."/>
            <person name="Auch B."/>
            <person name="Kono T."/>
            <person name="Mallez S."/>
            <person name="Becker A."/>
            <person name="Gohl D.M."/>
            <person name="Silverstein K.A.T."/>
            <person name="Koren S."/>
            <person name="Bechman K.B."/>
            <person name="Herman A."/>
            <person name="Abrahante J.E."/>
            <person name="Garbe J."/>
        </authorList>
    </citation>
    <scope>NUCLEOTIDE SEQUENCE</scope>
    <source>
        <strain evidence="1">Duluth1</strain>
        <tissue evidence="1">Whole animal</tissue>
    </source>
</reference>
<proteinExistence type="predicted"/>
<accession>A0A9D4KNT3</accession>
<name>A0A9D4KNT3_DREPO</name>
<dbReference type="EMBL" id="JAIWYP010000004">
    <property type="protein sequence ID" value="KAH3842622.1"/>
    <property type="molecule type" value="Genomic_DNA"/>
</dbReference>
<gene>
    <name evidence="1" type="ORF">DPMN_116121</name>
</gene>
<evidence type="ECO:0000313" key="1">
    <source>
        <dbReference type="EMBL" id="KAH3842622.1"/>
    </source>
</evidence>
<sequence length="103" mass="11414">MSGCLADTDLSCEDPNIGSRRSVCAWGRSECWGLLITKYPNVGSKNLNVGSKNPNVGSKIVLWWIRIQMFGPGDYKMGRNVVKWPNRYQTVPTAGHCVNPAED</sequence>
<comment type="caution">
    <text evidence="1">The sequence shown here is derived from an EMBL/GenBank/DDBJ whole genome shotgun (WGS) entry which is preliminary data.</text>
</comment>
<dbReference type="AlphaFoldDB" id="A0A9D4KNT3"/>
<dbReference type="Proteomes" id="UP000828390">
    <property type="component" value="Unassembled WGS sequence"/>
</dbReference>
<organism evidence="1 2">
    <name type="scientific">Dreissena polymorpha</name>
    <name type="common">Zebra mussel</name>
    <name type="synonym">Mytilus polymorpha</name>
    <dbReference type="NCBI Taxonomy" id="45954"/>
    <lineage>
        <taxon>Eukaryota</taxon>
        <taxon>Metazoa</taxon>
        <taxon>Spiralia</taxon>
        <taxon>Lophotrochozoa</taxon>
        <taxon>Mollusca</taxon>
        <taxon>Bivalvia</taxon>
        <taxon>Autobranchia</taxon>
        <taxon>Heteroconchia</taxon>
        <taxon>Euheterodonta</taxon>
        <taxon>Imparidentia</taxon>
        <taxon>Neoheterodontei</taxon>
        <taxon>Myida</taxon>
        <taxon>Dreissenoidea</taxon>
        <taxon>Dreissenidae</taxon>
        <taxon>Dreissena</taxon>
    </lineage>
</organism>
<keyword evidence="2" id="KW-1185">Reference proteome</keyword>